<keyword evidence="1" id="KW-0472">Membrane</keyword>
<evidence type="ECO:0000313" key="3">
    <source>
        <dbReference type="Proteomes" id="UP000244880"/>
    </source>
</evidence>
<sequence length="262" mass="28293">MSHVVRSGLWLAFFAAILLSWWMMYAMSVNMDLDWIGRPGEMGARMAAMDPRMPMYMPMANFGPLFAMWAIMMAAMMFPTMVPTLRSYEDLMASADGTRAGWLGVLVGYFVVWVAFAALITGVQLALLFGGVVDMLGIAKSPWFTAALLLVVGGFQFTRAKEICHGVCHSPMMYFLGHWKTGFAGGMRMGLGLGVFCVGCCWGFMALGFVGGVMSLLWMGAATFFMVLEKMPQIGHKVTKPMGVALVVAGLAVAGNALISGG</sequence>
<reference evidence="2 3" key="1">
    <citation type="submission" date="2018-03" db="EMBL/GenBank/DDBJ databases">
        <authorList>
            <person name="Keele B.F."/>
        </authorList>
    </citation>
    <scope>NUCLEOTIDE SEQUENCE [LARGE SCALE GENOMIC DNA]</scope>
    <source>
        <strain evidence="2 3">CECT 8599</strain>
    </source>
</reference>
<dbReference type="EMBL" id="OMOR01000001">
    <property type="protein sequence ID" value="SPH21136.1"/>
    <property type="molecule type" value="Genomic_DNA"/>
</dbReference>
<feature type="transmembrane region" description="Helical" evidence="1">
    <location>
        <begin position="141"/>
        <end position="160"/>
    </location>
</feature>
<keyword evidence="1" id="KW-1133">Transmembrane helix</keyword>
<feature type="transmembrane region" description="Helical" evidence="1">
    <location>
        <begin position="181"/>
        <end position="205"/>
    </location>
</feature>
<name>A0A2R8BDI7_9RHOB</name>
<dbReference type="Proteomes" id="UP000244880">
    <property type="component" value="Unassembled WGS sequence"/>
</dbReference>
<dbReference type="InterPro" id="IPR018688">
    <property type="entry name" value="PpoB2-like"/>
</dbReference>
<evidence type="ECO:0008006" key="4">
    <source>
        <dbReference type="Google" id="ProtNLM"/>
    </source>
</evidence>
<dbReference type="AlphaFoldDB" id="A0A2R8BDI7"/>
<keyword evidence="1" id="KW-0812">Transmembrane</keyword>
<keyword evidence="3" id="KW-1185">Reference proteome</keyword>
<evidence type="ECO:0000313" key="2">
    <source>
        <dbReference type="EMBL" id="SPH21136.1"/>
    </source>
</evidence>
<protein>
    <recommendedName>
        <fullName evidence="4">Metal-binding integral membrane protein</fullName>
    </recommendedName>
</protein>
<dbReference type="Pfam" id="PF09948">
    <property type="entry name" value="PpoB2"/>
    <property type="match status" value="1"/>
</dbReference>
<feature type="transmembrane region" description="Helical" evidence="1">
    <location>
        <begin position="62"/>
        <end position="82"/>
    </location>
</feature>
<gene>
    <name evidence="2" type="ORF">ASD8599_01884</name>
</gene>
<feature type="transmembrane region" description="Helical" evidence="1">
    <location>
        <begin position="7"/>
        <end position="25"/>
    </location>
</feature>
<dbReference type="OrthoDB" id="164118at2"/>
<proteinExistence type="predicted"/>
<accession>A0A2R8BDI7</accession>
<evidence type="ECO:0000256" key="1">
    <source>
        <dbReference type="SAM" id="Phobius"/>
    </source>
</evidence>
<organism evidence="2 3">
    <name type="scientific">Ascidiaceihabitans donghaensis</name>
    <dbReference type="NCBI Taxonomy" id="1510460"/>
    <lineage>
        <taxon>Bacteria</taxon>
        <taxon>Pseudomonadati</taxon>
        <taxon>Pseudomonadota</taxon>
        <taxon>Alphaproteobacteria</taxon>
        <taxon>Rhodobacterales</taxon>
        <taxon>Paracoccaceae</taxon>
        <taxon>Ascidiaceihabitans</taxon>
    </lineage>
</organism>
<feature type="transmembrane region" description="Helical" evidence="1">
    <location>
        <begin position="241"/>
        <end position="259"/>
    </location>
</feature>
<dbReference type="RefSeq" id="WP_108828254.1">
    <property type="nucleotide sequence ID" value="NZ_OMOR01000001.1"/>
</dbReference>
<feature type="transmembrane region" description="Helical" evidence="1">
    <location>
        <begin position="103"/>
        <end position="129"/>
    </location>
</feature>